<evidence type="ECO:0000256" key="1">
    <source>
        <dbReference type="SAM" id="MobiDB-lite"/>
    </source>
</evidence>
<reference evidence="2" key="1">
    <citation type="journal article" date="2015" name="BMC Genomics">
        <title>Comparative genomics of Fructobacillus spp. and Leuconostoc spp. reveals niche-specific evolution of Fructobacillus spp.</title>
        <authorList>
            <person name="Endo A."/>
            <person name="Tanizawa Y."/>
            <person name="Tanaka N."/>
            <person name="Maeno S."/>
            <person name="Kumar H."/>
            <person name="Shiwa Y."/>
            <person name="Okada S."/>
            <person name="Yoshikawa H."/>
            <person name="Dicks L."/>
            <person name="Nakagawa J."/>
            <person name="Arita M."/>
        </authorList>
    </citation>
    <scope>NUCLEOTIDE SEQUENCE [LARGE SCALE GENOMIC DNA]</scope>
    <source>
        <strain evidence="2">F214-1</strain>
    </source>
</reference>
<proteinExistence type="predicted"/>
<feature type="compositionally biased region" description="Low complexity" evidence="1">
    <location>
        <begin position="37"/>
        <end position="75"/>
    </location>
</feature>
<sequence length="210" mass="20797">MKKIVVVLTMIVLTCGTVLFAIGNAKNAKKVASSVANSSSVSPVSSADNASSAGNSASAGESSASSTTNANSAGEGMSASEPSASSTANVSSAGEGMSASESSASSTANASSTGNSASTGESSASDVPSATIEGQGHAVSNGQDAVDVIKEAYKSVGSYLNALEFDVFNDESNPKDFIVKLIIKAYRLDGGTGTAGLYRVEPSGHYTLIT</sequence>
<feature type="compositionally biased region" description="Polar residues" evidence="1">
    <location>
        <begin position="80"/>
        <end position="90"/>
    </location>
</feature>
<dbReference type="AlphaFoldDB" id="A0A3F3HH92"/>
<dbReference type="EMBL" id="DF968084">
    <property type="protein sequence ID" value="GAP04663.1"/>
    <property type="molecule type" value="Genomic_DNA"/>
</dbReference>
<gene>
    <name evidence="2" type="ORF">FTRO_0070240</name>
</gene>
<feature type="region of interest" description="Disordered" evidence="1">
    <location>
        <begin position="37"/>
        <end position="139"/>
    </location>
</feature>
<accession>A0A3F3HH92</accession>
<organism evidence="2">
    <name type="scientific">Fructobacillus tropaeoli</name>
    <dbReference type="NCBI Taxonomy" id="709323"/>
    <lineage>
        <taxon>Bacteria</taxon>
        <taxon>Bacillati</taxon>
        <taxon>Bacillota</taxon>
        <taxon>Bacilli</taxon>
        <taxon>Lactobacillales</taxon>
        <taxon>Lactobacillaceae</taxon>
        <taxon>Fructobacillus</taxon>
    </lineage>
</organism>
<name>A0A3F3HH92_9LACO</name>
<protein>
    <submittedName>
        <fullName evidence="2">Uncharacterized protein</fullName>
    </submittedName>
</protein>
<dbReference type="Proteomes" id="UP000064514">
    <property type="component" value="Unassembled WGS sequence"/>
</dbReference>
<feature type="compositionally biased region" description="Low complexity" evidence="1">
    <location>
        <begin position="91"/>
        <end position="125"/>
    </location>
</feature>
<evidence type="ECO:0000313" key="2">
    <source>
        <dbReference type="EMBL" id="GAP04663.1"/>
    </source>
</evidence>